<protein>
    <submittedName>
        <fullName evidence="2">Uncharacterized protein</fullName>
    </submittedName>
</protein>
<dbReference type="AlphaFoldDB" id="L7CGD4"/>
<organism evidence="2 3">
    <name type="scientific">Rhodopirellula baltica SWK14</name>
    <dbReference type="NCBI Taxonomy" id="993516"/>
    <lineage>
        <taxon>Bacteria</taxon>
        <taxon>Pseudomonadati</taxon>
        <taxon>Planctomycetota</taxon>
        <taxon>Planctomycetia</taxon>
        <taxon>Pirellulales</taxon>
        <taxon>Pirellulaceae</taxon>
        <taxon>Rhodopirellula</taxon>
    </lineage>
</organism>
<evidence type="ECO:0000313" key="3">
    <source>
        <dbReference type="Proteomes" id="UP000010959"/>
    </source>
</evidence>
<proteinExistence type="predicted"/>
<dbReference type="Proteomes" id="UP000010959">
    <property type="component" value="Unassembled WGS sequence"/>
</dbReference>
<gene>
    <name evidence="2" type="ORF">RBSWK_02708</name>
</gene>
<dbReference type="PATRIC" id="fig|993516.3.peg.2884"/>
<dbReference type="EMBL" id="AMWG01000065">
    <property type="protein sequence ID" value="ELP33314.1"/>
    <property type="molecule type" value="Genomic_DNA"/>
</dbReference>
<name>L7CGD4_RHOBT</name>
<evidence type="ECO:0000313" key="2">
    <source>
        <dbReference type="EMBL" id="ELP33314.1"/>
    </source>
</evidence>
<keyword evidence="1" id="KW-0175">Coiled coil</keyword>
<accession>L7CGD4</accession>
<comment type="caution">
    <text evidence="2">The sequence shown here is derived from an EMBL/GenBank/DDBJ whole genome shotgun (WGS) entry which is preliminary data.</text>
</comment>
<reference evidence="2 3" key="1">
    <citation type="journal article" date="2013" name="Mar. Genomics">
        <title>Expression of sulfatases in Rhodopirellula baltica and the diversity of sulfatases in the genus Rhodopirellula.</title>
        <authorList>
            <person name="Wegner C.E."/>
            <person name="Richter-Heitmann T."/>
            <person name="Klindworth A."/>
            <person name="Klockow C."/>
            <person name="Richter M."/>
            <person name="Achstetter T."/>
            <person name="Glockner F.O."/>
            <person name="Harder J."/>
        </authorList>
    </citation>
    <scope>NUCLEOTIDE SEQUENCE [LARGE SCALE GENOMIC DNA]</scope>
    <source>
        <strain evidence="2 3">SWK14</strain>
    </source>
</reference>
<sequence length="90" mass="10577">MPEEIARYKSPPHKVIEFLKNGRDQLRKKYRLLREKHRVAENQVRAVTKSREAWRARAEAAEAKLKELKKNSPSKRCGCAGTNHLAVRRW</sequence>
<feature type="coiled-coil region" evidence="1">
    <location>
        <begin position="16"/>
        <end position="71"/>
    </location>
</feature>
<dbReference type="RefSeq" id="WP_007337697.1">
    <property type="nucleotide sequence ID" value="NZ_AMWG01000065.1"/>
</dbReference>
<evidence type="ECO:0000256" key="1">
    <source>
        <dbReference type="SAM" id="Coils"/>
    </source>
</evidence>